<dbReference type="Proteomes" id="UP000179807">
    <property type="component" value="Unassembled WGS sequence"/>
</dbReference>
<keyword evidence="1" id="KW-0175">Coiled coil</keyword>
<evidence type="ECO:0000256" key="1">
    <source>
        <dbReference type="SAM" id="Coils"/>
    </source>
</evidence>
<name>A0A1J4JQQ6_9EUKA</name>
<proteinExistence type="predicted"/>
<feature type="coiled-coil region" evidence="1">
    <location>
        <begin position="78"/>
        <end position="127"/>
    </location>
</feature>
<gene>
    <name evidence="3" type="ORF">TRFO_33603</name>
</gene>
<reference evidence="3" key="1">
    <citation type="submission" date="2016-10" db="EMBL/GenBank/DDBJ databases">
        <authorList>
            <person name="Benchimol M."/>
            <person name="Almeida L.G."/>
            <person name="Vasconcelos A.T."/>
            <person name="Perreira-Neves A."/>
            <person name="Rosa I.A."/>
            <person name="Tasca T."/>
            <person name="Bogo M.R."/>
            <person name="de Souza W."/>
        </authorList>
    </citation>
    <scope>NUCLEOTIDE SEQUENCE [LARGE SCALE GENOMIC DNA]</scope>
    <source>
        <strain evidence="3">K</strain>
    </source>
</reference>
<evidence type="ECO:0000256" key="2">
    <source>
        <dbReference type="SAM" id="MobiDB-lite"/>
    </source>
</evidence>
<sequence length="227" mass="26429">MSDEEKSALLKEILDLQTENQQLIAKHETFSQRKAELLKISESLCAQIATRAEKEIQSIGNEREFISQKCVHDEEEIQADFQTKLDQVLKQKEDLQRKLEAESEFVSRNLKERLAKIRQRTLELRSELLNKSKKITESLAEMKADDVIKQKIADNQEYAIETAKRIAESHREIEGLQAKGKRLQSILESLTSQLNDKEKMQNNQQNLHRLRRRSTVTKRPAFDPDMS</sequence>
<protein>
    <submittedName>
        <fullName evidence="3">Uncharacterized protein</fullName>
    </submittedName>
</protein>
<organism evidence="3 4">
    <name type="scientific">Tritrichomonas foetus</name>
    <dbReference type="NCBI Taxonomy" id="1144522"/>
    <lineage>
        <taxon>Eukaryota</taxon>
        <taxon>Metamonada</taxon>
        <taxon>Parabasalia</taxon>
        <taxon>Tritrichomonadida</taxon>
        <taxon>Tritrichomonadidae</taxon>
        <taxon>Tritrichomonas</taxon>
    </lineage>
</organism>
<dbReference type="AlphaFoldDB" id="A0A1J4JQQ6"/>
<dbReference type="VEuPathDB" id="TrichDB:TRFO_33603"/>
<feature type="region of interest" description="Disordered" evidence="2">
    <location>
        <begin position="195"/>
        <end position="227"/>
    </location>
</feature>
<keyword evidence="4" id="KW-1185">Reference proteome</keyword>
<evidence type="ECO:0000313" key="3">
    <source>
        <dbReference type="EMBL" id="OHS99853.1"/>
    </source>
</evidence>
<accession>A0A1J4JQQ6</accession>
<dbReference type="RefSeq" id="XP_068352990.1">
    <property type="nucleotide sequence ID" value="XM_068509174.1"/>
</dbReference>
<dbReference type="GeneID" id="94843878"/>
<evidence type="ECO:0000313" key="4">
    <source>
        <dbReference type="Proteomes" id="UP000179807"/>
    </source>
</evidence>
<comment type="caution">
    <text evidence="3">The sequence shown here is derived from an EMBL/GenBank/DDBJ whole genome shotgun (WGS) entry which is preliminary data.</text>
</comment>
<dbReference type="EMBL" id="MLAK01000983">
    <property type="protein sequence ID" value="OHS99853.1"/>
    <property type="molecule type" value="Genomic_DNA"/>
</dbReference>